<sequence length="779" mass="86736">MEDKSKQVSAHRMLSFDEATVIRRCYQRNNRKGGQKNLRCFPNCCQGVHASTGYCGGPVIVNVNLDSVDVDKNYMLFAEFCPIVNGNPEGSLHERDILPLNKAVQLSEKEKNPLLPLFQGARMDGPKVLYCFNASKKGWHYGFVSNKHVSEMHHVLMVYLMHILNDGQLQCVDTLKSNVFSIYCRRRAKTSRLGELLAADPNPLVSNDERKRKEFIENNKQRPSSQSSDTDWIILNEILQNKQDDQEDEDNEDFIDKLLDEDLQAIKRIKLPDENDAFDKEEDMFVPLKDEPESPSKEVKPFKAPPGFYSVAQAKSALGISDVFKFRPRNLREVEGLKLSPSASATATASSTASTTASSINPSPMRQHDPHREFTQSAPHLSRQQQKRGQDLHENLSRSTPANRHLVHRKITSPIRHRSVSAANFNYFTPQQPMMFQSNNFMYTPYGPGSFGPGMMPMGGFNPMFIQNPNAMSYGFQAPQFINPQVHSPPISTPSSTTSYHSPPPQSVYSNSSTPSPAYTTNTPPYAFPNTDPSAPTMTILDELLLEDDNQVARPYPSRDVSTTYYQREDARVTQCLPLDLKPAPTPMAVPAPMATPVPAPAPKPSRDTVIPTEIVVTPRGRTARIHLGHGQPISPVVAPTARTSSSEISSNRSRHISINMDELMSSRSLYLRMGSPSQPSFVRLVTSKKSKRRHRHRSSDSSEEDIRSPAPAPAAEETSVQTRPASSLVVYIGNHCNFILKALAFVTLCVVLVYYSAHVASEMKSPTPTSAATTNTHT</sequence>
<comment type="caution">
    <text evidence="2">The sequence shown here is derived from an EMBL/GenBank/DDBJ whole genome shotgun (WGS) entry which is preliminary data.</text>
</comment>
<dbReference type="AlphaFoldDB" id="A0A1W0A498"/>
<feature type="compositionally biased region" description="Low complexity" evidence="1">
    <location>
        <begin position="342"/>
        <end position="359"/>
    </location>
</feature>
<gene>
    <name evidence="2" type="ORF">THRCLA_02707</name>
</gene>
<dbReference type="STRING" id="74557.A0A1W0A498"/>
<dbReference type="OrthoDB" id="72975at2759"/>
<keyword evidence="3" id="KW-1185">Reference proteome</keyword>
<feature type="compositionally biased region" description="Basic residues" evidence="1">
    <location>
        <begin position="687"/>
        <end position="698"/>
    </location>
</feature>
<feature type="compositionally biased region" description="Polar residues" evidence="1">
    <location>
        <begin position="375"/>
        <end position="384"/>
    </location>
</feature>
<evidence type="ECO:0000256" key="1">
    <source>
        <dbReference type="SAM" id="MobiDB-lite"/>
    </source>
</evidence>
<organism evidence="2 3">
    <name type="scientific">Thraustotheca clavata</name>
    <dbReference type="NCBI Taxonomy" id="74557"/>
    <lineage>
        <taxon>Eukaryota</taxon>
        <taxon>Sar</taxon>
        <taxon>Stramenopiles</taxon>
        <taxon>Oomycota</taxon>
        <taxon>Saprolegniomycetes</taxon>
        <taxon>Saprolegniales</taxon>
        <taxon>Achlyaceae</taxon>
        <taxon>Thraustotheca</taxon>
    </lineage>
</organism>
<dbReference type="EMBL" id="JNBS01000503">
    <property type="protein sequence ID" value="OQS05112.1"/>
    <property type="molecule type" value="Genomic_DNA"/>
</dbReference>
<feature type="compositionally biased region" description="Low complexity" evidence="1">
    <location>
        <begin position="488"/>
        <end position="501"/>
    </location>
</feature>
<feature type="compositionally biased region" description="Polar residues" evidence="1">
    <location>
        <begin position="508"/>
        <end position="524"/>
    </location>
</feature>
<dbReference type="Proteomes" id="UP000243217">
    <property type="component" value="Unassembled WGS sequence"/>
</dbReference>
<evidence type="ECO:0000313" key="3">
    <source>
        <dbReference type="Proteomes" id="UP000243217"/>
    </source>
</evidence>
<reference evidence="2 3" key="1">
    <citation type="journal article" date="2014" name="Genome Biol. Evol.">
        <title>The secreted proteins of Achlya hypogyna and Thraustotheca clavata identify the ancestral oomycete secretome and reveal gene acquisitions by horizontal gene transfer.</title>
        <authorList>
            <person name="Misner I."/>
            <person name="Blouin N."/>
            <person name="Leonard G."/>
            <person name="Richards T.A."/>
            <person name="Lane C.E."/>
        </authorList>
    </citation>
    <scope>NUCLEOTIDE SEQUENCE [LARGE SCALE GENOMIC DNA]</scope>
    <source>
        <strain evidence="2 3">ATCC 34112</strain>
    </source>
</reference>
<protein>
    <submittedName>
        <fullName evidence="2">Uncharacterized protein</fullName>
    </submittedName>
</protein>
<accession>A0A1W0A498</accession>
<feature type="region of interest" description="Disordered" evidence="1">
    <location>
        <begin position="337"/>
        <end position="413"/>
    </location>
</feature>
<feature type="region of interest" description="Disordered" evidence="1">
    <location>
        <begin position="682"/>
        <end position="721"/>
    </location>
</feature>
<evidence type="ECO:0000313" key="2">
    <source>
        <dbReference type="EMBL" id="OQS05112.1"/>
    </source>
</evidence>
<feature type="compositionally biased region" description="Basic and acidic residues" evidence="1">
    <location>
        <begin position="699"/>
        <end position="708"/>
    </location>
</feature>
<name>A0A1W0A498_9STRA</name>
<feature type="region of interest" description="Disordered" evidence="1">
    <location>
        <begin position="485"/>
        <end position="531"/>
    </location>
</feature>
<feature type="region of interest" description="Disordered" evidence="1">
    <location>
        <begin position="626"/>
        <end position="654"/>
    </location>
</feature>
<proteinExistence type="predicted"/>
<feature type="compositionally biased region" description="Low complexity" evidence="1">
    <location>
        <begin position="643"/>
        <end position="652"/>
    </location>
</feature>